<dbReference type="STRING" id="452662.SJA_C1-15370"/>
<dbReference type="KEGG" id="sjp:SJA_C1-15370"/>
<dbReference type="EMBL" id="AP010803">
    <property type="protein sequence ID" value="BAI96371.1"/>
    <property type="molecule type" value="Genomic_DNA"/>
</dbReference>
<evidence type="ECO:0000313" key="2">
    <source>
        <dbReference type="EMBL" id="BAI96371.1"/>
    </source>
</evidence>
<sequence>MLSMIAQMALRRGKGKMDGGASWRGLARRGRKFADSPQSLTKN</sequence>
<feature type="region of interest" description="Disordered" evidence="1">
    <location>
        <begin position="11"/>
        <end position="43"/>
    </location>
</feature>
<name>D4Z189_SPHIU</name>
<dbReference type="HOGENOM" id="CLU_3239758_0_0_5"/>
<evidence type="ECO:0000313" key="3">
    <source>
        <dbReference type="Proteomes" id="UP000007753"/>
    </source>
</evidence>
<gene>
    <name evidence="2" type="ordered locus">SJA_C1-15370</name>
</gene>
<protein>
    <submittedName>
        <fullName evidence="2">Uncharacterized protein</fullName>
    </submittedName>
</protein>
<organism evidence="2 3">
    <name type="scientific">Sphingobium indicum (strain DSM 16413 / CCM 7287 / MTCC 6362 / UT26 / NBRC 101211 / UT26S)</name>
    <name type="common">Sphingobium japonicum</name>
    <dbReference type="NCBI Taxonomy" id="452662"/>
    <lineage>
        <taxon>Bacteria</taxon>
        <taxon>Pseudomonadati</taxon>
        <taxon>Pseudomonadota</taxon>
        <taxon>Alphaproteobacteria</taxon>
        <taxon>Sphingomonadales</taxon>
        <taxon>Sphingomonadaceae</taxon>
        <taxon>Sphingobium</taxon>
    </lineage>
</organism>
<dbReference type="Proteomes" id="UP000007753">
    <property type="component" value="Chromosome 1"/>
</dbReference>
<keyword evidence="3" id="KW-1185">Reference proteome</keyword>
<evidence type="ECO:0000256" key="1">
    <source>
        <dbReference type="SAM" id="MobiDB-lite"/>
    </source>
</evidence>
<accession>D4Z189</accession>
<reference evidence="2 3" key="1">
    <citation type="journal article" date="2010" name="J. Bacteriol.">
        <title>Complete genome sequence of the representative gamma-hexachlorocyclohexane-degrading bacterium Sphingobium japonicum UT26.</title>
        <authorList>
            <person name="Nagata Y."/>
            <person name="Ohtsubo Y."/>
            <person name="Endo R."/>
            <person name="Ichikawa N."/>
            <person name="Ankai A."/>
            <person name="Oguchi A."/>
            <person name="Fukui S."/>
            <person name="Fujita N."/>
            <person name="Tsuda M."/>
        </authorList>
    </citation>
    <scope>NUCLEOTIDE SEQUENCE [LARGE SCALE GENOMIC DNA]</scope>
    <source>
        <strain evidence="3">DSM 16413 / CCM 7287 / MTCC 6362 / UT26 / NBRC 101211 / UT26S</strain>
    </source>
</reference>
<dbReference type="AlphaFoldDB" id="D4Z189"/>
<proteinExistence type="predicted"/>